<feature type="domain" description="Amino acid transporter transmembrane" evidence="7">
    <location>
        <begin position="49"/>
        <end position="135"/>
    </location>
</feature>
<gene>
    <name evidence="8" type="ORF">B296_00003319</name>
</gene>
<evidence type="ECO:0000256" key="4">
    <source>
        <dbReference type="ARBA" id="ARBA00022989"/>
    </source>
</evidence>
<keyword evidence="4 6" id="KW-1133">Transmembrane helix</keyword>
<keyword evidence="5 6" id="KW-0472">Membrane</keyword>
<dbReference type="Proteomes" id="UP000287651">
    <property type="component" value="Unassembled WGS sequence"/>
</dbReference>
<evidence type="ECO:0000313" key="8">
    <source>
        <dbReference type="EMBL" id="RRT83789.1"/>
    </source>
</evidence>
<reference evidence="8 9" key="1">
    <citation type="journal article" date="2014" name="Agronomy (Basel)">
        <title>A Draft Genome Sequence for Ensete ventricosum, the Drought-Tolerant Tree Against Hunger.</title>
        <authorList>
            <person name="Harrison J."/>
            <person name="Moore K.A."/>
            <person name="Paszkiewicz K."/>
            <person name="Jones T."/>
            <person name="Grant M."/>
            <person name="Ambacheew D."/>
            <person name="Muzemil S."/>
            <person name="Studholme D.J."/>
        </authorList>
    </citation>
    <scope>NUCLEOTIDE SEQUENCE [LARGE SCALE GENOMIC DNA]</scope>
</reference>
<accession>A0A427B5M5</accession>
<dbReference type="GO" id="GO:0016020">
    <property type="term" value="C:membrane"/>
    <property type="evidence" value="ECO:0007669"/>
    <property type="project" value="UniProtKB-SubCell"/>
</dbReference>
<name>A0A427B5M5_ENSVE</name>
<keyword evidence="3" id="KW-0813">Transport</keyword>
<evidence type="ECO:0000256" key="3">
    <source>
        <dbReference type="ARBA" id="ARBA00022970"/>
    </source>
</evidence>
<evidence type="ECO:0000256" key="5">
    <source>
        <dbReference type="ARBA" id="ARBA00023136"/>
    </source>
</evidence>
<evidence type="ECO:0000256" key="6">
    <source>
        <dbReference type="SAM" id="Phobius"/>
    </source>
</evidence>
<evidence type="ECO:0000256" key="2">
    <source>
        <dbReference type="ARBA" id="ARBA00022692"/>
    </source>
</evidence>
<organism evidence="8 9">
    <name type="scientific">Ensete ventricosum</name>
    <name type="common">Abyssinian banana</name>
    <name type="synonym">Musa ensete</name>
    <dbReference type="NCBI Taxonomy" id="4639"/>
    <lineage>
        <taxon>Eukaryota</taxon>
        <taxon>Viridiplantae</taxon>
        <taxon>Streptophyta</taxon>
        <taxon>Embryophyta</taxon>
        <taxon>Tracheophyta</taxon>
        <taxon>Spermatophyta</taxon>
        <taxon>Magnoliopsida</taxon>
        <taxon>Liliopsida</taxon>
        <taxon>Zingiberales</taxon>
        <taxon>Musaceae</taxon>
        <taxon>Ensete</taxon>
    </lineage>
</organism>
<comment type="subcellular location">
    <subcellularLocation>
        <location evidence="1">Membrane</location>
    </subcellularLocation>
</comment>
<feature type="non-terminal residue" evidence="8">
    <location>
        <position position="138"/>
    </location>
</feature>
<keyword evidence="2 6" id="KW-0812">Transmembrane</keyword>
<dbReference type="InterPro" id="IPR013057">
    <property type="entry name" value="AA_transpt_TM"/>
</dbReference>
<dbReference type="AlphaFoldDB" id="A0A427B5M5"/>
<dbReference type="EMBL" id="AMZH03000431">
    <property type="protein sequence ID" value="RRT83789.1"/>
    <property type="molecule type" value="Genomic_DNA"/>
</dbReference>
<evidence type="ECO:0000256" key="1">
    <source>
        <dbReference type="ARBA" id="ARBA00004370"/>
    </source>
</evidence>
<keyword evidence="3" id="KW-0029">Amino-acid transport</keyword>
<evidence type="ECO:0000259" key="7">
    <source>
        <dbReference type="Pfam" id="PF01490"/>
    </source>
</evidence>
<feature type="transmembrane region" description="Helical" evidence="6">
    <location>
        <begin position="91"/>
        <end position="113"/>
    </location>
</feature>
<proteinExistence type="predicted"/>
<comment type="caution">
    <text evidence="8">The sequence shown here is derived from an EMBL/GenBank/DDBJ whole genome shotgun (WGS) entry which is preliminary data.</text>
</comment>
<dbReference type="GO" id="GO:0006865">
    <property type="term" value="P:amino acid transport"/>
    <property type="evidence" value="ECO:0007669"/>
    <property type="project" value="UniProtKB-KW"/>
</dbReference>
<protein>
    <recommendedName>
        <fullName evidence="7">Amino acid transporter transmembrane domain-containing protein</fullName>
    </recommendedName>
</protein>
<sequence>MLPQKQAEEAAIPATDMATLSNETAQGGDKEQGGETASVFSMKSLLWHGGSAWDAWFSCASNQWSRWKSQVAQVLLTLPYSFSQLGMLSGVILQLFYGFLGCWTAYLISVLYIEYRARKEKENVSFKNHVIQVLAPPP</sequence>
<evidence type="ECO:0000313" key="9">
    <source>
        <dbReference type="Proteomes" id="UP000287651"/>
    </source>
</evidence>
<dbReference type="Pfam" id="PF01490">
    <property type="entry name" value="Aa_trans"/>
    <property type="match status" value="1"/>
</dbReference>